<dbReference type="Gene3D" id="2.70.170.10">
    <property type="entry name" value="Neurotransmitter-gated ion-channel ligand-binding domain"/>
    <property type="match status" value="1"/>
</dbReference>
<keyword evidence="1" id="KW-0812">Transmembrane</keyword>
<dbReference type="GO" id="GO:0005230">
    <property type="term" value="F:extracellular ligand-gated monoatomic ion channel activity"/>
    <property type="evidence" value="ECO:0007669"/>
    <property type="project" value="InterPro"/>
</dbReference>
<proteinExistence type="predicted"/>
<feature type="transmembrane region" description="Helical" evidence="1">
    <location>
        <begin position="309"/>
        <end position="326"/>
    </location>
</feature>
<comment type="caution">
    <text evidence="2">The sequence shown here is derived from an EMBL/GenBank/DDBJ whole genome shotgun (WGS) entry which is preliminary data.</text>
</comment>
<dbReference type="Proteomes" id="UP000664414">
    <property type="component" value="Unassembled WGS sequence"/>
</dbReference>
<keyword evidence="1" id="KW-1133">Transmembrane helix</keyword>
<feature type="transmembrane region" description="Helical" evidence="1">
    <location>
        <begin position="210"/>
        <end position="230"/>
    </location>
</feature>
<evidence type="ECO:0000313" key="2">
    <source>
        <dbReference type="EMBL" id="MBN9413321.1"/>
    </source>
</evidence>
<dbReference type="EMBL" id="JAFKGL010000020">
    <property type="protein sequence ID" value="MBN9413321.1"/>
    <property type="molecule type" value="Genomic_DNA"/>
</dbReference>
<protein>
    <recommendedName>
        <fullName evidence="4">Neurotransmitter-gated ion-channel ligand-binding domain-containing protein</fullName>
    </recommendedName>
</protein>
<dbReference type="PROSITE" id="PS51257">
    <property type="entry name" value="PROKAR_LIPOPROTEIN"/>
    <property type="match status" value="1"/>
</dbReference>
<evidence type="ECO:0000256" key="1">
    <source>
        <dbReference type="SAM" id="Phobius"/>
    </source>
</evidence>
<dbReference type="SUPFAM" id="SSF63712">
    <property type="entry name" value="Nicotinic receptor ligand binding domain-like"/>
    <property type="match status" value="1"/>
</dbReference>
<accession>A0A8J7TTF1</accession>
<dbReference type="InterPro" id="IPR036734">
    <property type="entry name" value="Neur_chan_lig-bd_sf"/>
</dbReference>
<reference evidence="2" key="1">
    <citation type="submission" date="2021-02" db="EMBL/GenBank/DDBJ databases">
        <title>Thiocyanate and organic carbon inputs drive convergent selection for specific autotrophic Afipia and Thiobacillus strains within complex microbiomes.</title>
        <authorList>
            <person name="Huddy R.J."/>
            <person name="Sachdeva R."/>
            <person name="Kadzinga F."/>
            <person name="Kantor R.S."/>
            <person name="Harrison S.T.L."/>
            <person name="Banfield J.F."/>
        </authorList>
    </citation>
    <scope>NUCLEOTIDE SEQUENCE</scope>
    <source>
        <strain evidence="2">SCN18_10_11_15_R4_P_38_20</strain>
    </source>
</reference>
<feature type="transmembrane region" description="Helical" evidence="1">
    <location>
        <begin position="268"/>
        <end position="289"/>
    </location>
</feature>
<evidence type="ECO:0000313" key="3">
    <source>
        <dbReference type="Proteomes" id="UP000664414"/>
    </source>
</evidence>
<evidence type="ECO:0008006" key="4">
    <source>
        <dbReference type="Google" id="ProtNLM"/>
    </source>
</evidence>
<organism evidence="2 3">
    <name type="scientific">Candidatus Paracaedimonas acanthamoebae</name>
    <dbReference type="NCBI Taxonomy" id="244581"/>
    <lineage>
        <taxon>Bacteria</taxon>
        <taxon>Pseudomonadati</taxon>
        <taxon>Pseudomonadota</taxon>
        <taxon>Alphaproteobacteria</taxon>
        <taxon>Holosporales</taxon>
        <taxon>Caedimonadaceae</taxon>
        <taxon>Candidatus Paracaedimonas</taxon>
    </lineage>
</organism>
<dbReference type="AlphaFoldDB" id="A0A8J7TTF1"/>
<name>A0A8J7TTF1_9PROT</name>
<dbReference type="GO" id="GO:0016020">
    <property type="term" value="C:membrane"/>
    <property type="evidence" value="ECO:0007669"/>
    <property type="project" value="InterPro"/>
</dbReference>
<gene>
    <name evidence="2" type="ORF">J0H12_05310</name>
</gene>
<sequence>MLSFLKKLSVFWGLGQALILGACTAEEPPQAPETLYVEPAKEKVLMGVYPVMLHDFDLAHNTFKVSFYAWWRSKDKAYVPDKTVEITNALDFHSKFGTTGKFKDEYFTYIRYYATVSKEWDMRHFPFDHQQLVVALEDYADIQKIIFTPDNDQSALHSEIKLKGWKILGFHLKDSITTYDTNFGDPSTKKGQYSRLSFIIDIKREGIRLFFNYFIGFLVAFFLCTVIYILDPREIGARTSLSLGATFTAIGNKYILDQVLPFTTSFTLADAIQAATFGMIIAAVSMIIYTNHLMKSHPYKSVALLSQRMGLCALLVYTLFVCYYLSEAAIS</sequence>
<keyword evidence="1" id="KW-0472">Membrane</keyword>